<sequence length="150" mass="17328">KVSEDKRPRIGTTKRPLDTEIKVRKAFSDVNGGQNLPPISGSASDCGSKCGVIEFTKEDVEALLNERLKIKNKFNYKVCYALVICSSSSEVVVVPFASQPPFILCIFFKIIYIIESFCEKKKPYIFYYLSISRFYHVLSYHLEKYYKHYL</sequence>
<dbReference type="OrthoDB" id="1732751at2759"/>
<name>A0A830BZZ2_9LAMI</name>
<proteinExistence type="predicted"/>
<dbReference type="Proteomes" id="UP000653305">
    <property type="component" value="Unassembled WGS sequence"/>
</dbReference>
<dbReference type="EMBL" id="BMAC01000199">
    <property type="protein sequence ID" value="GFP89714.1"/>
    <property type="molecule type" value="Genomic_DNA"/>
</dbReference>
<gene>
    <name evidence="1" type="ORF">PHJA_001115200</name>
</gene>
<evidence type="ECO:0000313" key="2">
    <source>
        <dbReference type="Proteomes" id="UP000653305"/>
    </source>
</evidence>
<dbReference type="AlphaFoldDB" id="A0A830BZZ2"/>
<reference evidence="1" key="1">
    <citation type="submission" date="2020-07" db="EMBL/GenBank/DDBJ databases">
        <title>Ethylene signaling mediates host invasion by parasitic plants.</title>
        <authorList>
            <person name="Yoshida S."/>
        </authorList>
    </citation>
    <scope>NUCLEOTIDE SEQUENCE</scope>
    <source>
        <strain evidence="1">Okayama</strain>
    </source>
</reference>
<organism evidence="1 2">
    <name type="scientific">Phtheirospermum japonicum</name>
    <dbReference type="NCBI Taxonomy" id="374723"/>
    <lineage>
        <taxon>Eukaryota</taxon>
        <taxon>Viridiplantae</taxon>
        <taxon>Streptophyta</taxon>
        <taxon>Embryophyta</taxon>
        <taxon>Tracheophyta</taxon>
        <taxon>Spermatophyta</taxon>
        <taxon>Magnoliopsida</taxon>
        <taxon>eudicotyledons</taxon>
        <taxon>Gunneridae</taxon>
        <taxon>Pentapetalae</taxon>
        <taxon>asterids</taxon>
        <taxon>lamiids</taxon>
        <taxon>Lamiales</taxon>
        <taxon>Orobanchaceae</taxon>
        <taxon>Orobanchaceae incertae sedis</taxon>
        <taxon>Phtheirospermum</taxon>
    </lineage>
</organism>
<accession>A0A830BZZ2</accession>
<evidence type="ECO:0000313" key="1">
    <source>
        <dbReference type="EMBL" id="GFP89714.1"/>
    </source>
</evidence>
<protein>
    <submittedName>
        <fullName evidence="1">Kinesin-3</fullName>
    </submittedName>
</protein>
<comment type="caution">
    <text evidence="1">The sequence shown here is derived from an EMBL/GenBank/DDBJ whole genome shotgun (WGS) entry which is preliminary data.</text>
</comment>
<keyword evidence="2" id="KW-1185">Reference proteome</keyword>
<feature type="non-terminal residue" evidence="1">
    <location>
        <position position="1"/>
    </location>
</feature>